<dbReference type="Proteomes" id="UP001562065">
    <property type="component" value="Unassembled WGS sequence"/>
</dbReference>
<feature type="domain" description="Calcineurin-like phosphoesterase" evidence="2">
    <location>
        <begin position="39"/>
        <end position="262"/>
    </location>
</feature>
<comment type="caution">
    <text evidence="3">The sequence shown here is derived from an EMBL/GenBank/DDBJ whole genome shotgun (WGS) entry which is preliminary data.</text>
</comment>
<reference evidence="3 4" key="1">
    <citation type="submission" date="2024-07" db="EMBL/GenBank/DDBJ databases">
        <authorList>
            <person name="Ren Q."/>
        </authorList>
    </citation>
    <scope>NUCLEOTIDE SEQUENCE [LARGE SCALE GENOMIC DNA]</scope>
    <source>
        <strain evidence="3 4">REN37</strain>
    </source>
</reference>
<dbReference type="InterPro" id="IPR042281">
    <property type="entry name" value="GpdQ_beta-strand"/>
</dbReference>
<dbReference type="InterPro" id="IPR004843">
    <property type="entry name" value="Calcineurin-like_PHP"/>
</dbReference>
<dbReference type="EMBL" id="JBGCUO010000001">
    <property type="protein sequence ID" value="MEY1661276.1"/>
    <property type="molecule type" value="Genomic_DNA"/>
</dbReference>
<dbReference type="Gene3D" id="3.30.750.180">
    <property type="entry name" value="GpdQ, beta-strand dimerisation domain"/>
    <property type="match status" value="1"/>
</dbReference>
<evidence type="ECO:0000256" key="1">
    <source>
        <dbReference type="SAM" id="SignalP"/>
    </source>
</evidence>
<dbReference type="RefSeq" id="WP_369454529.1">
    <property type="nucleotide sequence ID" value="NZ_JBGCUO010000001.1"/>
</dbReference>
<dbReference type="InterPro" id="IPR042283">
    <property type="entry name" value="GpdQ_catalytic"/>
</dbReference>
<dbReference type="InterPro" id="IPR029052">
    <property type="entry name" value="Metallo-depent_PP-like"/>
</dbReference>
<sequence length="408" mass="45325">MLRLLALCTTLALSACGGSSASSAPPAPTAATSFNLAVIPDTQFYSENNERGFLNLNPRYPKLPFEPIRGFQGITQWLADHADDYQVAFAVHVGDIVQSGTEKKNEWKRADAAMARLEAAGVPYSLAPGNHDVRDKNQQDSERTHNKELFLDYFGRNRTANGASLISKDPLGYSEARHFTALGQRFMVLALDWRTSDATLQWANEMVAQHPNTPVIVASHDILDVDLAQHQAVVTGNGERLWEKLIRHHDQIFMTISGHNHHAARTQRFNDQGLSVDMILVDYQDEYAGGNGLMRLLEMDLAAGTVTALTFSPWVLEKYRDSGLHNIVKDCPDLLTTADCDQLQPQPNVEQPGIHLDHQYRFALDFRQRFAPFRGFTASVGQVPFEPSLSDLLREELAAAAAAFNATR</sequence>
<feature type="chain" id="PRO_5047262355" evidence="1">
    <location>
        <begin position="22"/>
        <end position="408"/>
    </location>
</feature>
<evidence type="ECO:0000313" key="3">
    <source>
        <dbReference type="EMBL" id="MEY1661276.1"/>
    </source>
</evidence>
<accession>A0ABV4AHS5</accession>
<dbReference type="InterPro" id="IPR051918">
    <property type="entry name" value="STPP_CPPED1"/>
</dbReference>
<evidence type="ECO:0000313" key="4">
    <source>
        <dbReference type="Proteomes" id="UP001562065"/>
    </source>
</evidence>
<protein>
    <submittedName>
        <fullName evidence="3">Metallophosphoesterase</fullName>
    </submittedName>
</protein>
<dbReference type="Gene3D" id="3.60.21.40">
    <property type="entry name" value="GpdQ, catalytic alpha/beta sandwich domain"/>
    <property type="match status" value="1"/>
</dbReference>
<organism evidence="3 4">
    <name type="scientific">Isoalcanivorax beigongshangi</name>
    <dbReference type="NCBI Taxonomy" id="3238810"/>
    <lineage>
        <taxon>Bacteria</taxon>
        <taxon>Pseudomonadati</taxon>
        <taxon>Pseudomonadota</taxon>
        <taxon>Gammaproteobacteria</taxon>
        <taxon>Oceanospirillales</taxon>
        <taxon>Alcanivoracaceae</taxon>
        <taxon>Isoalcanivorax</taxon>
    </lineage>
</organism>
<proteinExistence type="predicted"/>
<dbReference type="PROSITE" id="PS51257">
    <property type="entry name" value="PROKAR_LIPOPROTEIN"/>
    <property type="match status" value="1"/>
</dbReference>
<evidence type="ECO:0000259" key="2">
    <source>
        <dbReference type="Pfam" id="PF00149"/>
    </source>
</evidence>
<name>A0ABV4AHS5_9GAMM</name>
<keyword evidence="4" id="KW-1185">Reference proteome</keyword>
<gene>
    <name evidence="3" type="ORF">AB5I84_03840</name>
</gene>
<feature type="signal peptide" evidence="1">
    <location>
        <begin position="1"/>
        <end position="21"/>
    </location>
</feature>
<dbReference type="SUPFAM" id="SSF56300">
    <property type="entry name" value="Metallo-dependent phosphatases"/>
    <property type="match status" value="1"/>
</dbReference>
<dbReference type="PANTHER" id="PTHR43143">
    <property type="entry name" value="METALLOPHOSPHOESTERASE, CALCINEURIN SUPERFAMILY"/>
    <property type="match status" value="1"/>
</dbReference>
<dbReference type="PANTHER" id="PTHR43143:SF5">
    <property type="entry name" value="SECRETED PROTEIN"/>
    <property type="match status" value="1"/>
</dbReference>
<keyword evidence="1" id="KW-0732">Signal</keyword>
<dbReference type="Pfam" id="PF00149">
    <property type="entry name" value="Metallophos"/>
    <property type="match status" value="1"/>
</dbReference>